<reference evidence="2 3" key="1">
    <citation type="submission" date="2023-02" db="EMBL/GenBank/DDBJ databases">
        <title>LHISI_Scaffold_Assembly.</title>
        <authorList>
            <person name="Stuart O.P."/>
            <person name="Cleave R."/>
            <person name="Magrath M.J.L."/>
            <person name="Mikheyev A.S."/>
        </authorList>
    </citation>
    <scope>NUCLEOTIDE SEQUENCE [LARGE SCALE GENOMIC DNA]</scope>
    <source>
        <strain evidence="2">Daus_M_001</strain>
        <tissue evidence="2">Leg muscle</tissue>
    </source>
</reference>
<evidence type="ECO:0000313" key="3">
    <source>
        <dbReference type="Proteomes" id="UP001159363"/>
    </source>
</evidence>
<feature type="compositionally biased region" description="Polar residues" evidence="1">
    <location>
        <begin position="166"/>
        <end position="178"/>
    </location>
</feature>
<accession>A0ABQ9IAR1</accession>
<evidence type="ECO:0000313" key="2">
    <source>
        <dbReference type="EMBL" id="KAJ8893749.1"/>
    </source>
</evidence>
<evidence type="ECO:0000256" key="1">
    <source>
        <dbReference type="SAM" id="MobiDB-lite"/>
    </source>
</evidence>
<keyword evidence="3" id="KW-1185">Reference proteome</keyword>
<organism evidence="2 3">
    <name type="scientific">Dryococelus australis</name>
    <dbReference type="NCBI Taxonomy" id="614101"/>
    <lineage>
        <taxon>Eukaryota</taxon>
        <taxon>Metazoa</taxon>
        <taxon>Ecdysozoa</taxon>
        <taxon>Arthropoda</taxon>
        <taxon>Hexapoda</taxon>
        <taxon>Insecta</taxon>
        <taxon>Pterygota</taxon>
        <taxon>Neoptera</taxon>
        <taxon>Polyneoptera</taxon>
        <taxon>Phasmatodea</taxon>
        <taxon>Verophasmatodea</taxon>
        <taxon>Anareolatae</taxon>
        <taxon>Phasmatidae</taxon>
        <taxon>Eurycanthinae</taxon>
        <taxon>Dryococelus</taxon>
    </lineage>
</organism>
<dbReference type="Proteomes" id="UP001159363">
    <property type="component" value="Chromosome 2"/>
</dbReference>
<feature type="region of interest" description="Disordered" evidence="1">
    <location>
        <begin position="166"/>
        <end position="229"/>
    </location>
</feature>
<comment type="caution">
    <text evidence="2">The sequence shown here is derived from an EMBL/GenBank/DDBJ whole genome shotgun (WGS) entry which is preliminary data.</text>
</comment>
<dbReference type="EMBL" id="JARBHB010000002">
    <property type="protein sequence ID" value="KAJ8893749.1"/>
    <property type="molecule type" value="Genomic_DNA"/>
</dbReference>
<name>A0ABQ9IAR1_9NEOP</name>
<sequence>MVPGKFKLYVEPPVFREKIPELLVLQNTKVQINFCDWVILTAAHSSHRIKVKVEGQVDRHSTFRTRSSLAFRNDSINSSNAPAPRSLASESPFSPRRGVILPKLMSTRMTVSVKCAHVYWKLLWDERNMRFVLMYCCGWIALDGMVFEAMLEMGKFANQFDSNGFASDSRNNSKSTVPAKNWKHDSPEPRHEHQYSSHPRKGAGKNADTGSTMERGNGRSQRKNPPTNGIVWLDSHMRKSGVIQSWINLFRSRRKNRPSTGSPTHYYSCRFGWLLTMRSWEPIRVKTRQVWSRVGMQVRGNRRSPEILLAIGIVWHVSHVRDPGSDPAGDRTRFGLVGCDLRPAVTKSPPLQGDQMKFLEAGSSHQESRREWSILSRTLDNPPSQRFQGSQRKEKHEFGGAVNSYYDGVKSRRCPGQRTKNHKHIEKKWEEALSASKQTPRGRPSAPDIMAGNLAKDVFVVVTVHQQDVQTWGMPSADIRSVFSRRHHGQGPLQFLRHCVQEANSLGIAPTTSVGIRKPEKVEDPWGGRVRMDRQAGQLTPKDKELLSPTMNTCSDLIVPQIDSLLLPSQPTSRVRHSHWLIVFTDSSSVACLRQANVPLAEKTSFVFCPTNNSGLPRRFNAAPPDTFVEAVHDEVSTFEVLFRGKTGATVAERLACSPPTKVNRLRSPAEVTPGFSQM</sequence>
<proteinExistence type="predicted"/>
<protein>
    <submittedName>
        <fullName evidence="2">Uncharacterized protein</fullName>
    </submittedName>
</protein>
<gene>
    <name evidence="2" type="ORF">PR048_006349</name>
</gene>
<feature type="compositionally biased region" description="Basic and acidic residues" evidence="1">
    <location>
        <begin position="182"/>
        <end position="195"/>
    </location>
</feature>